<dbReference type="GO" id="GO:0005829">
    <property type="term" value="C:cytosol"/>
    <property type="evidence" value="ECO:0007669"/>
    <property type="project" value="TreeGrafter"/>
</dbReference>
<protein>
    <submittedName>
        <fullName evidence="1">Uncharacterized protein</fullName>
    </submittedName>
</protein>
<evidence type="ECO:0000313" key="2">
    <source>
        <dbReference type="Proteomes" id="UP000269396"/>
    </source>
</evidence>
<dbReference type="Proteomes" id="UP000269396">
    <property type="component" value="Unassembled WGS sequence"/>
</dbReference>
<dbReference type="PANTHER" id="PTHR33539:SF1">
    <property type="entry name" value="UPF0764 PROTEIN C16ORF89"/>
    <property type="match status" value="1"/>
</dbReference>
<keyword evidence="2" id="KW-1185">Reference proteome</keyword>
<dbReference type="InterPro" id="IPR031751">
    <property type="entry name" value="DUF4735"/>
</dbReference>
<dbReference type="STRING" id="31246.A0A183PLF0"/>
<gene>
    <name evidence="1" type="ORF">SMTD_LOCUS15186</name>
</gene>
<accession>A0A183PLF0</accession>
<name>A0A183PLF0_9TREM</name>
<sequence>MTSVNGDFCEISKQCWKSATDYSETEYGLTHQVFYFMIGKQPNTKSFPLFIFTYLVTKTNCSETLDYLLKFNQPGMNTEKYLQQLCTNVAVEAQIIAIGFCGLAGFWQICKIDWLMKIISWQNIMGCYHKFDKEEMNPENFDPNVYGHYKRRRRSEQLLSDGQQACLSHRTSVAMTALSGYLRYLIEFH</sequence>
<dbReference type="PANTHER" id="PTHR33539">
    <property type="entry name" value="UPF0764 PROTEIN C16ORF89"/>
    <property type="match status" value="1"/>
</dbReference>
<proteinExistence type="predicted"/>
<dbReference type="EMBL" id="UZAL01035533">
    <property type="protein sequence ID" value="VDP67928.1"/>
    <property type="molecule type" value="Genomic_DNA"/>
</dbReference>
<dbReference type="GO" id="GO:0016020">
    <property type="term" value="C:membrane"/>
    <property type="evidence" value="ECO:0007669"/>
    <property type="project" value="TreeGrafter"/>
</dbReference>
<evidence type="ECO:0000313" key="1">
    <source>
        <dbReference type="EMBL" id="VDP67928.1"/>
    </source>
</evidence>
<dbReference type="Pfam" id="PF15882">
    <property type="entry name" value="DUF4735"/>
    <property type="match status" value="1"/>
</dbReference>
<reference evidence="1 2" key="1">
    <citation type="submission" date="2018-11" db="EMBL/GenBank/DDBJ databases">
        <authorList>
            <consortium name="Pathogen Informatics"/>
        </authorList>
    </citation>
    <scope>NUCLEOTIDE SEQUENCE [LARGE SCALE GENOMIC DNA]</scope>
    <source>
        <strain>Denwood</strain>
        <strain evidence="2">Zambia</strain>
    </source>
</reference>
<dbReference type="AlphaFoldDB" id="A0A183PLF0"/>
<organism evidence="1 2">
    <name type="scientific">Schistosoma mattheei</name>
    <dbReference type="NCBI Taxonomy" id="31246"/>
    <lineage>
        <taxon>Eukaryota</taxon>
        <taxon>Metazoa</taxon>
        <taxon>Spiralia</taxon>
        <taxon>Lophotrochozoa</taxon>
        <taxon>Platyhelminthes</taxon>
        <taxon>Trematoda</taxon>
        <taxon>Digenea</taxon>
        <taxon>Strigeidida</taxon>
        <taxon>Schistosomatoidea</taxon>
        <taxon>Schistosomatidae</taxon>
        <taxon>Schistosoma</taxon>
    </lineage>
</organism>